<organism evidence="3 4">
    <name type="scientific">Reticulomyxa filosa</name>
    <dbReference type="NCBI Taxonomy" id="46433"/>
    <lineage>
        <taxon>Eukaryota</taxon>
        <taxon>Sar</taxon>
        <taxon>Rhizaria</taxon>
        <taxon>Retaria</taxon>
        <taxon>Foraminifera</taxon>
        <taxon>Monothalamids</taxon>
        <taxon>Reticulomyxidae</taxon>
        <taxon>Reticulomyxa</taxon>
    </lineage>
</organism>
<evidence type="ECO:0000313" key="3">
    <source>
        <dbReference type="EMBL" id="ETO09603.1"/>
    </source>
</evidence>
<feature type="region of interest" description="Disordered" evidence="1">
    <location>
        <begin position="33"/>
        <end position="52"/>
    </location>
</feature>
<name>X6M6I4_RETFI</name>
<sequence length="158" mass="18009">MEAKQKKPAKTSKGDDEELKKNKETLRNLRSKFLSQNMAPLQKDNKSDDPFVDLYKKKKKQSTVTKRSLKQLQEDDESLKSSPKKQQSVIAVLLLLLFVAQVFEVVLVEFLEGGQEKTVTKFVASEDMESAINTVALQYNRDLASFKFVRISKQCSFG</sequence>
<keyword evidence="2" id="KW-0472">Membrane</keyword>
<comment type="caution">
    <text evidence="3">The sequence shown here is derived from an EMBL/GenBank/DDBJ whole genome shotgun (WGS) entry which is preliminary data.</text>
</comment>
<accession>X6M6I4</accession>
<evidence type="ECO:0000313" key="4">
    <source>
        <dbReference type="Proteomes" id="UP000023152"/>
    </source>
</evidence>
<proteinExistence type="predicted"/>
<feature type="region of interest" description="Disordered" evidence="1">
    <location>
        <begin position="60"/>
        <end position="85"/>
    </location>
</feature>
<feature type="compositionally biased region" description="Basic residues" evidence="1">
    <location>
        <begin position="1"/>
        <end position="10"/>
    </location>
</feature>
<feature type="transmembrane region" description="Helical" evidence="2">
    <location>
        <begin position="89"/>
        <end position="111"/>
    </location>
</feature>
<keyword evidence="2" id="KW-0812">Transmembrane</keyword>
<keyword evidence="4" id="KW-1185">Reference proteome</keyword>
<feature type="compositionally biased region" description="Basic and acidic residues" evidence="1">
    <location>
        <begin position="12"/>
        <end position="22"/>
    </location>
</feature>
<keyword evidence="2" id="KW-1133">Transmembrane helix</keyword>
<feature type="region of interest" description="Disordered" evidence="1">
    <location>
        <begin position="1"/>
        <end position="22"/>
    </location>
</feature>
<reference evidence="3 4" key="1">
    <citation type="journal article" date="2013" name="Curr. Biol.">
        <title>The Genome of the Foraminiferan Reticulomyxa filosa.</title>
        <authorList>
            <person name="Glockner G."/>
            <person name="Hulsmann N."/>
            <person name="Schleicher M."/>
            <person name="Noegel A.A."/>
            <person name="Eichinger L."/>
            <person name="Gallinger C."/>
            <person name="Pawlowski J."/>
            <person name="Sierra R."/>
            <person name="Euteneuer U."/>
            <person name="Pillet L."/>
            <person name="Moustafa A."/>
            <person name="Platzer M."/>
            <person name="Groth M."/>
            <person name="Szafranski K."/>
            <person name="Schliwa M."/>
        </authorList>
    </citation>
    <scope>NUCLEOTIDE SEQUENCE [LARGE SCALE GENOMIC DNA]</scope>
</reference>
<dbReference type="Proteomes" id="UP000023152">
    <property type="component" value="Unassembled WGS sequence"/>
</dbReference>
<evidence type="ECO:0000256" key="1">
    <source>
        <dbReference type="SAM" id="MobiDB-lite"/>
    </source>
</evidence>
<dbReference type="AlphaFoldDB" id="X6M6I4"/>
<dbReference type="EMBL" id="ASPP01023981">
    <property type="protein sequence ID" value="ETO09603.1"/>
    <property type="molecule type" value="Genomic_DNA"/>
</dbReference>
<evidence type="ECO:0000256" key="2">
    <source>
        <dbReference type="SAM" id="Phobius"/>
    </source>
</evidence>
<gene>
    <name evidence="3" type="ORF">RFI_27773</name>
</gene>
<protein>
    <submittedName>
        <fullName evidence="3">Uncharacterized protein</fullName>
    </submittedName>
</protein>